<evidence type="ECO:0000259" key="9">
    <source>
        <dbReference type="PROSITE" id="PS51406"/>
    </source>
</evidence>
<dbReference type="AlphaFoldDB" id="A0A3M6UFJ0"/>
<dbReference type="PROSITE" id="PS51406">
    <property type="entry name" value="FIBRINOGEN_C_2"/>
    <property type="match status" value="1"/>
</dbReference>
<protein>
    <recommendedName>
        <fullName evidence="12">EGF-like domain-containing protein</fullName>
    </recommendedName>
</protein>
<dbReference type="Proteomes" id="UP000275408">
    <property type="component" value="Unassembled WGS sequence"/>
</dbReference>
<dbReference type="OrthoDB" id="6007098at2759"/>
<dbReference type="GO" id="GO:0005615">
    <property type="term" value="C:extracellular space"/>
    <property type="evidence" value="ECO:0007669"/>
    <property type="project" value="TreeGrafter"/>
</dbReference>
<dbReference type="NCBIfam" id="NF040941">
    <property type="entry name" value="GGGWT_bact"/>
    <property type="match status" value="1"/>
</dbReference>
<keyword evidence="3" id="KW-0176">Collagen</keyword>
<dbReference type="InterPro" id="IPR003609">
    <property type="entry name" value="Pan_app"/>
</dbReference>
<evidence type="ECO:0000256" key="3">
    <source>
        <dbReference type="ARBA" id="ARBA00023119"/>
    </source>
</evidence>
<dbReference type="PROSITE" id="PS01186">
    <property type="entry name" value="EGF_2"/>
    <property type="match status" value="1"/>
</dbReference>
<dbReference type="InterPro" id="IPR036056">
    <property type="entry name" value="Fibrinogen-like_C"/>
</dbReference>
<dbReference type="PANTHER" id="PTHR16146:SF46">
    <property type="entry name" value="INTELECTIN-1A-RELATED"/>
    <property type="match status" value="1"/>
</dbReference>
<dbReference type="PROSITE" id="PS50948">
    <property type="entry name" value="PAN"/>
    <property type="match status" value="1"/>
</dbReference>
<keyword evidence="4 5" id="KW-1015">Disulfide bond</keyword>
<keyword evidence="2" id="KW-0964">Secreted</keyword>
<dbReference type="PROSITE" id="PS00022">
    <property type="entry name" value="EGF_1"/>
    <property type="match status" value="1"/>
</dbReference>
<evidence type="ECO:0000259" key="7">
    <source>
        <dbReference type="PROSITE" id="PS50026"/>
    </source>
</evidence>
<dbReference type="SUPFAM" id="SSF57414">
    <property type="entry name" value="Hairpin loop containing domain-like"/>
    <property type="match status" value="1"/>
</dbReference>
<evidence type="ECO:0000259" key="8">
    <source>
        <dbReference type="PROSITE" id="PS50948"/>
    </source>
</evidence>
<dbReference type="Gene3D" id="3.30.750.130">
    <property type="match status" value="1"/>
</dbReference>
<dbReference type="PANTHER" id="PTHR16146">
    <property type="entry name" value="INTELECTIN"/>
    <property type="match status" value="1"/>
</dbReference>
<feature type="domain" description="EGF-like" evidence="7">
    <location>
        <begin position="110"/>
        <end position="148"/>
    </location>
</feature>
<feature type="domain" description="Fibrinogen C-terminal" evidence="9">
    <location>
        <begin position="145"/>
        <end position="200"/>
    </location>
</feature>
<comment type="caution">
    <text evidence="10">The sequence shown here is derived from an EMBL/GenBank/DDBJ whole genome shotgun (WGS) entry which is preliminary data.</text>
</comment>
<gene>
    <name evidence="10" type="ORF">pdam_00010359</name>
</gene>
<comment type="subcellular location">
    <subcellularLocation>
        <location evidence="1">Secreted</location>
    </subcellularLocation>
</comment>
<dbReference type="Gene3D" id="2.10.25.10">
    <property type="entry name" value="Laminin"/>
    <property type="match status" value="1"/>
</dbReference>
<dbReference type="EMBL" id="RCHS01001660">
    <property type="protein sequence ID" value="RMX52319.1"/>
    <property type="molecule type" value="Genomic_DNA"/>
</dbReference>
<feature type="transmembrane region" description="Helical" evidence="6">
    <location>
        <begin position="6"/>
        <end position="23"/>
    </location>
</feature>
<dbReference type="FunFam" id="2.10.25.10:FF:000610">
    <property type="entry name" value="protein HEG homolog 1 isoform X1"/>
    <property type="match status" value="1"/>
</dbReference>
<comment type="caution">
    <text evidence="5">Lacks conserved residue(s) required for the propagation of feature annotation.</text>
</comment>
<sequence>MNPKKTLFFVFHGIMYLIIVAAAKQLPISRRAIFSIQENMRLKGHVVDSFNSPSLTSCSHSCLRNSWCSSTNFKKPSKENDRGTCELNQHGFLDEDAEFQDEQGVTYSMFLKRCDMTGCLNGGSCILDENKQTFKCWCKAPWTGERCQNAPRSCKDIRDLWDSVGDGEYWIDPENSCKPIKVFCDMTTEGGAHYLMGSCH</sequence>
<proteinExistence type="predicted"/>
<keyword evidence="11" id="KW-1185">Reference proteome</keyword>
<keyword evidence="6" id="KW-1133">Transmembrane helix</keyword>
<dbReference type="Pfam" id="PF00008">
    <property type="entry name" value="EGF"/>
    <property type="match status" value="1"/>
</dbReference>
<dbReference type="InterPro" id="IPR000742">
    <property type="entry name" value="EGF"/>
</dbReference>
<evidence type="ECO:0000256" key="6">
    <source>
        <dbReference type="SAM" id="Phobius"/>
    </source>
</evidence>
<reference evidence="10 11" key="1">
    <citation type="journal article" date="2018" name="Sci. Rep.">
        <title>Comparative analysis of the Pocillopora damicornis genome highlights role of immune system in coral evolution.</title>
        <authorList>
            <person name="Cunning R."/>
            <person name="Bay R.A."/>
            <person name="Gillette P."/>
            <person name="Baker A.C."/>
            <person name="Traylor-Knowles N."/>
        </authorList>
    </citation>
    <scope>NUCLEOTIDE SEQUENCE [LARGE SCALE GENOMIC DNA]</scope>
    <source>
        <strain evidence="10">RSMAS</strain>
        <tissue evidence="10">Whole animal</tissue>
    </source>
</reference>
<dbReference type="SUPFAM" id="SSF57196">
    <property type="entry name" value="EGF/Laminin"/>
    <property type="match status" value="1"/>
</dbReference>
<evidence type="ECO:0000313" key="10">
    <source>
        <dbReference type="EMBL" id="RMX52319.1"/>
    </source>
</evidence>
<evidence type="ECO:0000256" key="4">
    <source>
        <dbReference type="ARBA" id="ARBA00023157"/>
    </source>
</evidence>
<dbReference type="SUPFAM" id="SSF56496">
    <property type="entry name" value="Fibrinogen C-terminal domain-like"/>
    <property type="match status" value="1"/>
</dbReference>
<keyword evidence="6" id="KW-0812">Transmembrane</keyword>
<keyword evidence="5" id="KW-0245">EGF-like domain</keyword>
<organism evidence="10 11">
    <name type="scientific">Pocillopora damicornis</name>
    <name type="common">Cauliflower coral</name>
    <name type="synonym">Millepora damicornis</name>
    <dbReference type="NCBI Taxonomy" id="46731"/>
    <lineage>
        <taxon>Eukaryota</taxon>
        <taxon>Metazoa</taxon>
        <taxon>Cnidaria</taxon>
        <taxon>Anthozoa</taxon>
        <taxon>Hexacorallia</taxon>
        <taxon>Scleractinia</taxon>
        <taxon>Astrocoeniina</taxon>
        <taxon>Pocilloporidae</taxon>
        <taxon>Pocillopora</taxon>
    </lineage>
</organism>
<evidence type="ECO:0000313" key="11">
    <source>
        <dbReference type="Proteomes" id="UP000275408"/>
    </source>
</evidence>
<dbReference type="Pfam" id="PF01410">
    <property type="entry name" value="COLFI"/>
    <property type="match status" value="1"/>
</dbReference>
<keyword evidence="6" id="KW-0472">Membrane</keyword>
<feature type="disulfide bond" evidence="5">
    <location>
        <begin position="119"/>
        <end position="136"/>
    </location>
</feature>
<dbReference type="InterPro" id="IPR000885">
    <property type="entry name" value="Fib_collagen_C"/>
</dbReference>
<dbReference type="GO" id="GO:0070492">
    <property type="term" value="F:oligosaccharide binding"/>
    <property type="evidence" value="ECO:0007669"/>
    <property type="project" value="TreeGrafter"/>
</dbReference>
<dbReference type="SMART" id="SM00181">
    <property type="entry name" value="EGF"/>
    <property type="match status" value="1"/>
</dbReference>
<accession>A0A3M6UFJ0</accession>
<feature type="disulfide bond" evidence="5">
    <location>
        <begin position="138"/>
        <end position="147"/>
    </location>
</feature>
<evidence type="ECO:0000256" key="1">
    <source>
        <dbReference type="ARBA" id="ARBA00004613"/>
    </source>
</evidence>
<dbReference type="GO" id="GO:0005201">
    <property type="term" value="F:extracellular matrix structural constituent"/>
    <property type="evidence" value="ECO:0007669"/>
    <property type="project" value="InterPro"/>
</dbReference>
<evidence type="ECO:0000256" key="5">
    <source>
        <dbReference type="PROSITE-ProRule" id="PRU00076"/>
    </source>
</evidence>
<feature type="domain" description="Apple" evidence="8">
    <location>
        <begin position="29"/>
        <end position="114"/>
    </location>
</feature>
<evidence type="ECO:0008006" key="12">
    <source>
        <dbReference type="Google" id="ProtNLM"/>
    </source>
</evidence>
<evidence type="ECO:0000256" key="2">
    <source>
        <dbReference type="ARBA" id="ARBA00022525"/>
    </source>
</evidence>
<dbReference type="InterPro" id="IPR002181">
    <property type="entry name" value="Fibrinogen_a/b/g_C_dom"/>
</dbReference>
<dbReference type="PROSITE" id="PS50026">
    <property type="entry name" value="EGF_3"/>
    <property type="match status" value="1"/>
</dbReference>
<name>A0A3M6UFJ0_POCDA</name>
<dbReference type="GO" id="GO:0005581">
    <property type="term" value="C:collagen trimer"/>
    <property type="evidence" value="ECO:0007669"/>
    <property type="project" value="UniProtKB-KW"/>
</dbReference>